<dbReference type="GeneTree" id="ENSGT00950000183604"/>
<evidence type="ECO:0000313" key="9">
    <source>
        <dbReference type="Proteomes" id="UP000694544"/>
    </source>
</evidence>
<evidence type="ECO:0000313" key="8">
    <source>
        <dbReference type="Ensembl" id="ENSMMSP00000018272.1"/>
    </source>
</evidence>
<feature type="chain" id="PRO_5034935630" description="Lipid-binding serum glycoprotein N-terminal domain-containing protein" evidence="6">
    <location>
        <begin position="20"/>
        <end position="251"/>
    </location>
</feature>
<dbReference type="Gene3D" id="3.15.10.10">
    <property type="entry name" value="Bactericidal permeability-increasing protein, domain 1"/>
    <property type="match status" value="1"/>
</dbReference>
<evidence type="ECO:0000259" key="7">
    <source>
        <dbReference type="Pfam" id="PF01273"/>
    </source>
</evidence>
<feature type="domain" description="Lipid-binding serum glycoprotein N-terminal" evidence="7">
    <location>
        <begin position="74"/>
        <end position="219"/>
    </location>
</feature>
<evidence type="ECO:0000256" key="5">
    <source>
        <dbReference type="ARBA" id="ARBA00023157"/>
    </source>
</evidence>
<dbReference type="PANTHER" id="PTHR47145:SF1">
    <property type="entry name" value="BPI FOLD-CONTAINING FAMILY A MEMBER 2"/>
    <property type="match status" value="1"/>
</dbReference>
<protein>
    <recommendedName>
        <fullName evidence="7">Lipid-binding serum glycoprotein N-terminal domain-containing protein</fullName>
    </recommendedName>
</protein>
<reference evidence="8" key="2">
    <citation type="submission" date="2025-09" db="UniProtKB">
        <authorList>
            <consortium name="Ensembl"/>
        </authorList>
    </citation>
    <scope>IDENTIFICATION</scope>
</reference>
<accession>A0A8C6DXR9</accession>
<sequence>MFQLWKLVLLCGLLTGTSASLPDSNVVRELQSALQKGLEIDDSAYEPIFQQLKADFMLPQEFNALLEIQVKFKEPMNSLGQLTSGIFQVVNRLTAVKIRNVHILDVIFEVTSENAAKVRIPITADVNVKLPVLGETVDLALNLVLEFCVCIETDEETRVSQVVVEECKNNQHSISLTMLGRCIGLLTDIMDFVINLVHEVFSLVTHYELCPRFCELLESLDADCLKKLINPTGARGGAETSSASLLSLVAD</sequence>
<comment type="similarity">
    <text evidence="2">Belongs to the BPI/LBP/Plunc superfamily. Plunc family.</text>
</comment>
<evidence type="ECO:0000256" key="3">
    <source>
        <dbReference type="ARBA" id="ARBA00022525"/>
    </source>
</evidence>
<keyword evidence="3" id="KW-0964">Secreted</keyword>
<proteinExistence type="inferred from homology"/>
<dbReference type="GO" id="GO:0070062">
    <property type="term" value="C:extracellular exosome"/>
    <property type="evidence" value="ECO:0007669"/>
    <property type="project" value="TreeGrafter"/>
</dbReference>
<dbReference type="Proteomes" id="UP000694544">
    <property type="component" value="Unplaced"/>
</dbReference>
<dbReference type="InterPro" id="IPR017943">
    <property type="entry name" value="Bactericidal_perm-incr_a/b_dom"/>
</dbReference>
<dbReference type="GO" id="GO:0030141">
    <property type="term" value="C:secretory granule"/>
    <property type="evidence" value="ECO:0007669"/>
    <property type="project" value="TreeGrafter"/>
</dbReference>
<feature type="signal peptide" evidence="6">
    <location>
        <begin position="1"/>
        <end position="19"/>
    </location>
</feature>
<comment type="subcellular location">
    <subcellularLocation>
        <location evidence="1">Secreted</location>
    </subcellularLocation>
</comment>
<dbReference type="Pfam" id="PF01273">
    <property type="entry name" value="LBP_BPI_CETP"/>
    <property type="match status" value="1"/>
</dbReference>
<keyword evidence="5" id="KW-1015">Disulfide bond</keyword>
<evidence type="ECO:0000256" key="1">
    <source>
        <dbReference type="ARBA" id="ARBA00004613"/>
    </source>
</evidence>
<dbReference type="AlphaFoldDB" id="A0A8C6DXR9"/>
<reference evidence="8" key="1">
    <citation type="submission" date="2025-08" db="UniProtKB">
        <authorList>
            <consortium name="Ensembl"/>
        </authorList>
    </citation>
    <scope>IDENTIFICATION</scope>
</reference>
<organism evidence="8 9">
    <name type="scientific">Moschus moschiferus</name>
    <name type="common">Siberian musk deer</name>
    <name type="synonym">Moschus sibiricus</name>
    <dbReference type="NCBI Taxonomy" id="68415"/>
    <lineage>
        <taxon>Eukaryota</taxon>
        <taxon>Metazoa</taxon>
        <taxon>Chordata</taxon>
        <taxon>Craniata</taxon>
        <taxon>Vertebrata</taxon>
        <taxon>Euteleostomi</taxon>
        <taxon>Mammalia</taxon>
        <taxon>Eutheria</taxon>
        <taxon>Laurasiatheria</taxon>
        <taxon>Artiodactyla</taxon>
        <taxon>Ruminantia</taxon>
        <taxon>Pecora</taxon>
        <taxon>Moschidae</taxon>
        <taxon>Moschus</taxon>
    </lineage>
</organism>
<dbReference type="SUPFAM" id="SSF55394">
    <property type="entry name" value="Bactericidal permeability-increasing protein, BPI"/>
    <property type="match status" value="1"/>
</dbReference>
<dbReference type="InterPro" id="IPR017942">
    <property type="entry name" value="Lipid-bd_serum_glycop_N"/>
</dbReference>
<keyword evidence="4 6" id="KW-0732">Signal</keyword>
<dbReference type="GO" id="GO:0001530">
    <property type="term" value="F:lipopolysaccharide binding"/>
    <property type="evidence" value="ECO:0007669"/>
    <property type="project" value="TreeGrafter"/>
</dbReference>
<dbReference type="InterPro" id="IPR052507">
    <property type="entry name" value="BPI_fold-antibacterial"/>
</dbReference>
<evidence type="ECO:0000256" key="2">
    <source>
        <dbReference type="ARBA" id="ARBA00009020"/>
    </source>
</evidence>
<evidence type="ECO:0000256" key="4">
    <source>
        <dbReference type="ARBA" id="ARBA00022729"/>
    </source>
</evidence>
<evidence type="ECO:0000256" key="6">
    <source>
        <dbReference type="SAM" id="SignalP"/>
    </source>
</evidence>
<keyword evidence="9" id="KW-1185">Reference proteome</keyword>
<name>A0A8C6DXR9_MOSMO</name>
<dbReference type="PANTHER" id="PTHR47145">
    <property type="entry name" value="BPI FOLD-CONTAINING FAMILY A MEMBER 2"/>
    <property type="match status" value="1"/>
</dbReference>
<dbReference type="Ensembl" id="ENSMMST00000020184.1">
    <property type="protein sequence ID" value="ENSMMSP00000018272.1"/>
    <property type="gene ID" value="ENSMMSG00000013823.1"/>
</dbReference>